<evidence type="ECO:0008006" key="3">
    <source>
        <dbReference type="Google" id="ProtNLM"/>
    </source>
</evidence>
<dbReference type="InterPro" id="IPR008962">
    <property type="entry name" value="PapD-like_sf"/>
</dbReference>
<sequence length="286" mass="32632">MKTQKNKSIFHVLLLTIVSLSSWLNIYSQGDLMVTPTRLVMEDNQYTKMVTLVNIGKDTAVYSVSFLEYRMTPQGGIEQIKTPDENQLFASKHLRVFPRRFTLAPNVAQTMRVQFRRDPEMTDGEYRSHLYFRDEQINTPAGMPNDNPDAAKGISIQLIPVYGISIPAIVRVGDLSVEATITDINCKKITDEQAELDFTIERHGTKSVYGDIVIEYWQEGQEKIRIANLGGNSIYTPNNLRHFKHTINRTEGINLTKGKIRVSYVEDASKQDTEIFARKTINLEEL</sequence>
<dbReference type="Gene3D" id="2.60.40.10">
    <property type="entry name" value="Immunoglobulins"/>
    <property type="match status" value="1"/>
</dbReference>
<name>A0A362XAV4_9FLAO</name>
<accession>A0A362XAV4</accession>
<dbReference type="Proteomes" id="UP000251545">
    <property type="component" value="Unassembled WGS sequence"/>
</dbReference>
<evidence type="ECO:0000313" key="2">
    <source>
        <dbReference type="Proteomes" id="UP000251545"/>
    </source>
</evidence>
<reference evidence="1 2" key="1">
    <citation type="submission" date="2018-02" db="EMBL/GenBank/DDBJ databases">
        <title>Genomic Encyclopedia of Archaeal and Bacterial Type Strains, Phase II (KMG-II): from individual species to whole genera.</title>
        <authorList>
            <person name="Goeker M."/>
        </authorList>
    </citation>
    <scope>NUCLEOTIDE SEQUENCE [LARGE SCALE GENOMIC DNA]</scope>
    <source>
        <strain evidence="1 2">DSM 21165</strain>
    </source>
</reference>
<protein>
    <recommendedName>
        <fullName evidence="3">Molecular chaperone</fullName>
    </recommendedName>
</protein>
<organism evidence="1 2">
    <name type="scientific">Jejuia pallidilutea</name>
    <dbReference type="NCBI Taxonomy" id="504487"/>
    <lineage>
        <taxon>Bacteria</taxon>
        <taxon>Pseudomonadati</taxon>
        <taxon>Bacteroidota</taxon>
        <taxon>Flavobacteriia</taxon>
        <taxon>Flavobacteriales</taxon>
        <taxon>Flavobacteriaceae</taxon>
        <taxon>Jejuia</taxon>
    </lineage>
</organism>
<dbReference type="AlphaFoldDB" id="A0A362XAV4"/>
<proteinExistence type="predicted"/>
<dbReference type="SUPFAM" id="SSF49354">
    <property type="entry name" value="PapD-like"/>
    <property type="match status" value="1"/>
</dbReference>
<dbReference type="InterPro" id="IPR013783">
    <property type="entry name" value="Ig-like_fold"/>
</dbReference>
<dbReference type="EMBL" id="PVEO01000003">
    <property type="protein sequence ID" value="PQV49476.1"/>
    <property type="molecule type" value="Genomic_DNA"/>
</dbReference>
<evidence type="ECO:0000313" key="1">
    <source>
        <dbReference type="EMBL" id="PQV49476.1"/>
    </source>
</evidence>
<dbReference type="RefSeq" id="WP_146109717.1">
    <property type="nucleotide sequence ID" value="NZ_PVEO01000003.1"/>
</dbReference>
<gene>
    <name evidence="1" type="ORF">CLV33_103107</name>
</gene>
<comment type="caution">
    <text evidence="1">The sequence shown here is derived from an EMBL/GenBank/DDBJ whole genome shotgun (WGS) entry which is preliminary data.</text>
</comment>